<accession>A0A0W0Y9B5</accession>
<dbReference type="InterPro" id="IPR038116">
    <property type="entry name" value="TrpR-like_sf"/>
</dbReference>
<protein>
    <recommendedName>
        <fullName evidence="8">Trp operon repressor homolog</fullName>
    </recommendedName>
</protein>
<dbReference type="EMBL" id="LNYU01000091">
    <property type="protein sequence ID" value="KTD53512.1"/>
    <property type="molecule type" value="Genomic_DNA"/>
</dbReference>
<name>A0A0W0Y9B5_9GAMM</name>
<keyword evidence="4 8" id="KW-0678">Repressor</keyword>
<evidence type="ECO:0000256" key="8">
    <source>
        <dbReference type="HAMAP-Rule" id="MF_00475"/>
    </source>
</evidence>
<dbReference type="InterPro" id="IPR000831">
    <property type="entry name" value="Trp_repress"/>
</dbReference>
<dbReference type="Proteomes" id="UP000054703">
    <property type="component" value="Unassembled WGS sequence"/>
</dbReference>
<evidence type="ECO:0000256" key="4">
    <source>
        <dbReference type="ARBA" id="ARBA00022491"/>
    </source>
</evidence>
<dbReference type="GO" id="GO:0045892">
    <property type="term" value="P:negative regulation of DNA-templated transcription"/>
    <property type="evidence" value="ECO:0007669"/>
    <property type="project" value="UniProtKB-UniRule"/>
</dbReference>
<evidence type="ECO:0000256" key="7">
    <source>
        <dbReference type="ARBA" id="ARBA00023163"/>
    </source>
</evidence>
<keyword evidence="7 8" id="KW-0804">Transcription</keyword>
<dbReference type="SUPFAM" id="SSF48295">
    <property type="entry name" value="TrpR-like"/>
    <property type="match status" value="1"/>
</dbReference>
<keyword evidence="6 8" id="KW-0238">DNA-binding</keyword>
<dbReference type="NCBIfam" id="TIGR01321">
    <property type="entry name" value="TrpR"/>
    <property type="match status" value="1"/>
</dbReference>
<dbReference type="Pfam" id="PF01371">
    <property type="entry name" value="Trp_repressor"/>
    <property type="match status" value="1"/>
</dbReference>
<evidence type="ECO:0000256" key="2">
    <source>
        <dbReference type="ARBA" id="ARBA00007027"/>
    </source>
</evidence>
<dbReference type="AlphaFoldDB" id="A0A0W0Y9B5"/>
<evidence type="ECO:0000313" key="10">
    <source>
        <dbReference type="Proteomes" id="UP000054703"/>
    </source>
</evidence>
<dbReference type="GO" id="GO:0003700">
    <property type="term" value="F:DNA-binding transcription factor activity"/>
    <property type="evidence" value="ECO:0007669"/>
    <property type="project" value="UniProtKB-UniRule"/>
</dbReference>
<comment type="subunit">
    <text evidence="8">Homodimer.</text>
</comment>
<dbReference type="STRING" id="45074.Lsan_3922"/>
<comment type="function">
    <text evidence="8">This protein is an aporepressor. When complexed with L-tryptophan it binds the operator region of the trp operon and prevents the initiation of transcription.</text>
</comment>
<proteinExistence type="inferred from homology"/>
<keyword evidence="10" id="KW-1185">Reference proteome</keyword>
<dbReference type="PIRSF" id="PIRSF003196">
    <property type="entry name" value="Trp_repressor"/>
    <property type="match status" value="1"/>
</dbReference>
<evidence type="ECO:0000256" key="1">
    <source>
        <dbReference type="ARBA" id="ARBA00004496"/>
    </source>
</evidence>
<evidence type="ECO:0000256" key="6">
    <source>
        <dbReference type="ARBA" id="ARBA00023125"/>
    </source>
</evidence>
<evidence type="ECO:0000256" key="5">
    <source>
        <dbReference type="ARBA" id="ARBA00023015"/>
    </source>
</evidence>
<dbReference type="GO" id="GO:0005737">
    <property type="term" value="C:cytoplasm"/>
    <property type="evidence" value="ECO:0007669"/>
    <property type="project" value="UniProtKB-SubCell"/>
</dbReference>
<organism evidence="9 10">
    <name type="scientific">Legionella santicrucis</name>
    <dbReference type="NCBI Taxonomy" id="45074"/>
    <lineage>
        <taxon>Bacteria</taxon>
        <taxon>Pseudomonadati</taxon>
        <taxon>Pseudomonadota</taxon>
        <taxon>Gammaproteobacteria</taxon>
        <taxon>Legionellales</taxon>
        <taxon>Legionellaceae</taxon>
        <taxon>Legionella</taxon>
    </lineage>
</organism>
<evidence type="ECO:0000313" key="9">
    <source>
        <dbReference type="EMBL" id="KTD53512.1"/>
    </source>
</evidence>
<dbReference type="Gene3D" id="1.10.1270.10">
    <property type="entry name" value="TrpR-like"/>
    <property type="match status" value="1"/>
</dbReference>
<feature type="DNA-binding region" evidence="8">
    <location>
        <begin position="57"/>
        <end position="80"/>
    </location>
</feature>
<comment type="similarity">
    <text evidence="2 8">Belongs to the TrpR family.</text>
</comment>
<gene>
    <name evidence="8 9" type="primary">trpR</name>
    <name evidence="9" type="ORF">Lsan_3922</name>
</gene>
<dbReference type="RefSeq" id="WP_058515802.1">
    <property type="nucleotide sequence ID" value="NZ_CAAAIH010000006.1"/>
</dbReference>
<dbReference type="InterPro" id="IPR013335">
    <property type="entry name" value="Trp_repress_bac"/>
</dbReference>
<dbReference type="PANTHER" id="PTHR38025">
    <property type="entry name" value="TRP OPERON REPRESSOR"/>
    <property type="match status" value="1"/>
</dbReference>
<comment type="caution">
    <text evidence="9">The sequence shown here is derived from an EMBL/GenBank/DDBJ whole genome shotgun (WGS) entry which is preliminary data.</text>
</comment>
<reference evidence="9 10" key="1">
    <citation type="submission" date="2015-11" db="EMBL/GenBank/DDBJ databases">
        <title>Genomic analysis of 38 Legionella species identifies large and diverse effector repertoires.</title>
        <authorList>
            <person name="Burstein D."/>
            <person name="Amaro F."/>
            <person name="Zusman T."/>
            <person name="Lifshitz Z."/>
            <person name="Cohen O."/>
            <person name="Gilbert J.A."/>
            <person name="Pupko T."/>
            <person name="Shuman H.A."/>
            <person name="Segal G."/>
        </authorList>
    </citation>
    <scope>NUCLEOTIDE SEQUENCE [LARGE SCALE GENOMIC DNA]</scope>
    <source>
        <strain evidence="9 10">SC-63-C7</strain>
    </source>
</reference>
<keyword evidence="5 8" id="KW-0805">Transcription regulation</keyword>
<dbReference type="PANTHER" id="PTHR38025:SF1">
    <property type="entry name" value="TRP OPERON REPRESSOR"/>
    <property type="match status" value="1"/>
</dbReference>
<evidence type="ECO:0000256" key="3">
    <source>
        <dbReference type="ARBA" id="ARBA00022490"/>
    </source>
</evidence>
<dbReference type="GO" id="GO:0043565">
    <property type="term" value="F:sequence-specific DNA binding"/>
    <property type="evidence" value="ECO:0007669"/>
    <property type="project" value="UniProtKB-UniRule"/>
</dbReference>
<keyword evidence="3 8" id="KW-0963">Cytoplasm</keyword>
<dbReference type="HAMAP" id="MF_00475">
    <property type="entry name" value="Trp_repressor"/>
    <property type="match status" value="1"/>
</dbReference>
<dbReference type="InterPro" id="IPR010921">
    <property type="entry name" value="Trp_repressor/repl_initiator"/>
</dbReference>
<dbReference type="PATRIC" id="fig|45074.5.peg.4211"/>
<comment type="subcellular location">
    <subcellularLocation>
        <location evidence="1 8">Cytoplasm</location>
    </subcellularLocation>
</comment>
<sequence>MEVVKKGWKQFLHWCYQAENEKQLDALFDLVLTHEEKSDIATRCLIIKELLAQEESQRDIAKNLNVSIAKITRGSNELKRMKASIIQYVKKNLLHS</sequence>